<organism evidence="1 2">
    <name type="scientific">Klebsiella pneumoniae</name>
    <dbReference type="NCBI Taxonomy" id="573"/>
    <lineage>
        <taxon>Bacteria</taxon>
        <taxon>Pseudomonadati</taxon>
        <taxon>Pseudomonadota</taxon>
        <taxon>Gammaproteobacteria</taxon>
        <taxon>Enterobacterales</taxon>
        <taxon>Enterobacteriaceae</taxon>
        <taxon>Klebsiella/Raoultella group</taxon>
        <taxon>Klebsiella</taxon>
        <taxon>Klebsiella pneumoniae complex</taxon>
    </lineage>
</organism>
<dbReference type="AlphaFoldDB" id="A0A378C9M7"/>
<accession>A0A378C9M7</accession>
<reference evidence="1 2" key="1">
    <citation type="submission" date="2018-06" db="EMBL/GenBank/DDBJ databases">
        <authorList>
            <consortium name="Pathogen Informatics"/>
            <person name="Doyle S."/>
        </authorList>
    </citation>
    <scope>NUCLEOTIDE SEQUENCE [LARGE SCALE GENOMIC DNA]</scope>
    <source>
        <strain evidence="1 2">NCTC11679</strain>
    </source>
</reference>
<proteinExistence type="predicted"/>
<dbReference type="SUPFAM" id="SSF55729">
    <property type="entry name" value="Acyl-CoA N-acyltransferases (Nat)"/>
    <property type="match status" value="1"/>
</dbReference>
<dbReference type="EMBL" id="UGMG01000001">
    <property type="protein sequence ID" value="STV65418.1"/>
    <property type="molecule type" value="Genomic_DNA"/>
</dbReference>
<dbReference type="Gene3D" id="3.40.630.30">
    <property type="match status" value="1"/>
</dbReference>
<dbReference type="InterPro" id="IPR016181">
    <property type="entry name" value="Acyl_CoA_acyltransferase"/>
</dbReference>
<evidence type="ECO:0000313" key="1">
    <source>
        <dbReference type="EMBL" id="STV65418.1"/>
    </source>
</evidence>
<dbReference type="Proteomes" id="UP000255239">
    <property type="component" value="Unassembled WGS sequence"/>
</dbReference>
<sequence length="355" mass="41273">MDSLRYEKFSEFDHDDSFFDSLKADYTEFPVWLKKKADNGESAYVLYDDAHQIEGFMYLKEDDDAEDITPSLPNGKHLKIGTFKFESKGTLRGQRFLKKAFDHAISSCSDDIYVTVFEKHEHLIRLFQTYGFYKHGEKESVNGKEYVYARSMHEVNGDVLLDYPLVLSSQGRKFLLAIYPEFHTRLFPDSKLVTESPDMLEDVSHANSIHKIYICGMRSVAGMKRGDIIVIYRTGDNQGPAYYRAVASSICVVENVRHMDDFPDEEAFIKYCSKFSVFSEEELREYYSKRQYPYVLRFTYNLALPKRPNRATLINQVGLNGTRGFRWSHFELSDMQFNKILEVGKVDESFIVNQA</sequence>
<gene>
    <name evidence="1" type="ORF">NCTC11679_03293</name>
</gene>
<name>A0A378C9M7_KLEPN</name>
<protein>
    <submittedName>
        <fullName evidence="1">Uncharacterized protein</fullName>
    </submittedName>
</protein>
<evidence type="ECO:0000313" key="2">
    <source>
        <dbReference type="Proteomes" id="UP000255239"/>
    </source>
</evidence>
<dbReference type="RefSeq" id="WP_038807820.1">
    <property type="nucleotide sequence ID" value="NZ_CAYADC010000005.1"/>
</dbReference>